<proteinExistence type="predicted"/>
<dbReference type="GO" id="GO:0003697">
    <property type="term" value="F:single-stranded DNA binding"/>
    <property type="evidence" value="ECO:0007669"/>
    <property type="project" value="InterPro"/>
</dbReference>
<dbReference type="GO" id="GO:0106300">
    <property type="term" value="P:protein-DNA covalent cross-linking repair"/>
    <property type="evidence" value="ECO:0007669"/>
    <property type="project" value="InterPro"/>
</dbReference>
<dbReference type="Gene3D" id="3.90.1680.10">
    <property type="entry name" value="SOS response associated peptidase-like"/>
    <property type="match status" value="1"/>
</dbReference>
<gene>
    <name evidence="1" type="ORF">O3V59_21715</name>
</gene>
<accession>A0A9X3Z5G8</accession>
<dbReference type="EMBL" id="JAPYYP010000054">
    <property type="protein sequence ID" value="MDA5110957.1"/>
    <property type="molecule type" value="Genomic_DNA"/>
</dbReference>
<reference evidence="1" key="1">
    <citation type="submission" date="2022-12" db="EMBL/GenBank/DDBJ databases">
        <title>Draft genome sequence of the thermophilic strain Brevibacillus thermoruber HT42, isolated from Los Humeros, Puebla, Mexico, with biotechnological potential.</title>
        <authorList>
            <person name="Lara Sanchez J."/>
            <person name="Solis Palacios R."/>
            <person name="Bustos Baena A.S."/>
            <person name="Ruz Baez A.E."/>
            <person name="Espinosa Luna G."/>
            <person name="Oliart Ros R.M."/>
        </authorList>
    </citation>
    <scope>NUCLEOTIDE SEQUENCE</scope>
    <source>
        <strain evidence="1">HT42</strain>
    </source>
</reference>
<keyword evidence="2" id="KW-1185">Reference proteome</keyword>
<comment type="caution">
    <text evidence="1">The sequence shown here is derived from an EMBL/GenBank/DDBJ whole genome shotgun (WGS) entry which is preliminary data.</text>
</comment>
<evidence type="ECO:0000313" key="1">
    <source>
        <dbReference type="EMBL" id="MDA5110957.1"/>
    </source>
</evidence>
<organism evidence="1 2">
    <name type="scientific">Brevibacillus thermoruber</name>
    <dbReference type="NCBI Taxonomy" id="33942"/>
    <lineage>
        <taxon>Bacteria</taxon>
        <taxon>Bacillati</taxon>
        <taxon>Bacillota</taxon>
        <taxon>Bacilli</taxon>
        <taxon>Bacillales</taxon>
        <taxon>Paenibacillaceae</taxon>
        <taxon>Brevibacillus</taxon>
    </lineage>
</organism>
<sequence length="47" mass="5510">MRIMMKSRELLAFACLFDTRTRPEGEKVHTCTIFTTRPNKVVTDIHD</sequence>
<dbReference type="Proteomes" id="UP001151071">
    <property type="component" value="Unassembled WGS sequence"/>
</dbReference>
<protein>
    <submittedName>
        <fullName evidence="1">SOS response-associated peptidase family protein</fullName>
    </submittedName>
</protein>
<dbReference type="AlphaFoldDB" id="A0A9X3Z5G8"/>
<dbReference type="InterPro" id="IPR003738">
    <property type="entry name" value="SRAP"/>
</dbReference>
<dbReference type="Pfam" id="PF02586">
    <property type="entry name" value="SRAP"/>
    <property type="match status" value="1"/>
</dbReference>
<evidence type="ECO:0000313" key="2">
    <source>
        <dbReference type="Proteomes" id="UP001151071"/>
    </source>
</evidence>
<dbReference type="RefSeq" id="WP_255433810.1">
    <property type="nucleotide sequence ID" value="NZ_JAPYYP010000054.1"/>
</dbReference>
<dbReference type="SUPFAM" id="SSF143081">
    <property type="entry name" value="BB1717-like"/>
    <property type="match status" value="1"/>
</dbReference>
<dbReference type="InterPro" id="IPR036590">
    <property type="entry name" value="SRAP-like"/>
</dbReference>
<name>A0A9X3Z5G8_9BACL</name>